<evidence type="ECO:0000313" key="2">
    <source>
        <dbReference type="EMBL" id="AWI24698.1"/>
    </source>
</evidence>
<evidence type="ECO:0000256" key="1">
    <source>
        <dbReference type="SAM" id="SignalP"/>
    </source>
</evidence>
<feature type="signal peptide" evidence="1">
    <location>
        <begin position="1"/>
        <end position="18"/>
    </location>
</feature>
<dbReference type="RefSeq" id="WP_108902496.1">
    <property type="nucleotide sequence ID" value="NZ_CP029187.1"/>
</dbReference>
<dbReference type="InterPro" id="IPR045950">
    <property type="entry name" value="DUF6370"/>
</dbReference>
<keyword evidence="1" id="KW-0732">Signal</keyword>
<dbReference type="AlphaFoldDB" id="A0A2S1SE75"/>
<name>A0A2S1SE75_9FLAO</name>
<gene>
    <name evidence="2" type="ORF">HYN49_01650</name>
</gene>
<dbReference type="Pfam" id="PF19897">
    <property type="entry name" value="DUF6370"/>
    <property type="match status" value="1"/>
</dbReference>
<keyword evidence="3" id="KW-1185">Reference proteome</keyword>
<dbReference type="KEGG" id="fpal:HYN49_01650"/>
<dbReference type="OrthoDB" id="676338at2"/>
<sequence>MKKSLLIAFAFISFAVSAQEKIKDKVVEVSCGECQFHMKGKGCNMAIRMDKKTYFVDGDKLDKHGDAHAEDGMCNAVREAKVSGEIVGDRFKATSITLLPAKKKK</sequence>
<accession>A0A2S1SE75</accession>
<dbReference type="EMBL" id="CP029187">
    <property type="protein sequence ID" value="AWI24698.1"/>
    <property type="molecule type" value="Genomic_DNA"/>
</dbReference>
<dbReference type="Proteomes" id="UP000244937">
    <property type="component" value="Chromosome"/>
</dbReference>
<evidence type="ECO:0008006" key="4">
    <source>
        <dbReference type="Google" id="ProtNLM"/>
    </source>
</evidence>
<reference evidence="2 3" key="1">
    <citation type="submission" date="2018-05" db="EMBL/GenBank/DDBJ databases">
        <title>Genome sequencing of Flavobacterium sp. HYN0049.</title>
        <authorList>
            <person name="Yi H."/>
            <person name="Baek C."/>
        </authorList>
    </citation>
    <scope>NUCLEOTIDE SEQUENCE [LARGE SCALE GENOMIC DNA]</scope>
    <source>
        <strain evidence="2 3">HYN0049</strain>
    </source>
</reference>
<protein>
    <recommendedName>
        <fullName evidence="4">Glutaminyl-tRNA synthetase</fullName>
    </recommendedName>
</protein>
<feature type="chain" id="PRO_5015645235" description="Glutaminyl-tRNA synthetase" evidence="1">
    <location>
        <begin position="19"/>
        <end position="105"/>
    </location>
</feature>
<organism evidence="2 3">
    <name type="scientific">Flavobacterium pallidum</name>
    <dbReference type="NCBI Taxonomy" id="2172098"/>
    <lineage>
        <taxon>Bacteria</taxon>
        <taxon>Pseudomonadati</taxon>
        <taxon>Bacteroidota</taxon>
        <taxon>Flavobacteriia</taxon>
        <taxon>Flavobacteriales</taxon>
        <taxon>Flavobacteriaceae</taxon>
        <taxon>Flavobacterium</taxon>
    </lineage>
</organism>
<proteinExistence type="predicted"/>
<evidence type="ECO:0000313" key="3">
    <source>
        <dbReference type="Proteomes" id="UP000244937"/>
    </source>
</evidence>